<organism evidence="1 2">
    <name type="scientific">Acanthamoeba polyphaga moumouvirus</name>
    <dbReference type="NCBI Taxonomy" id="1269028"/>
    <lineage>
        <taxon>Viruses</taxon>
        <taxon>Varidnaviria</taxon>
        <taxon>Bamfordvirae</taxon>
        <taxon>Nucleocytoviricota</taxon>
        <taxon>Megaviricetes</taxon>
        <taxon>Imitervirales</taxon>
        <taxon>Mimiviridae</taxon>
        <taxon>Megamimivirinae</taxon>
        <taxon>Moumouvirus</taxon>
    </lineage>
</organism>
<evidence type="ECO:0000313" key="1">
    <source>
        <dbReference type="EMBL" id="AGC02230.1"/>
    </source>
</evidence>
<keyword evidence="2" id="KW-1185">Reference proteome</keyword>
<dbReference type="Proteomes" id="UP000201640">
    <property type="component" value="Segment"/>
</dbReference>
<accession>L7RGK4</accession>
<dbReference type="Gene3D" id="1.25.40.20">
    <property type="entry name" value="Ankyrin repeat-containing domain"/>
    <property type="match status" value="1"/>
</dbReference>
<dbReference type="InterPro" id="IPR036770">
    <property type="entry name" value="Ankyrin_rpt-contain_sf"/>
</dbReference>
<name>L7RGK4_9VIRU</name>
<dbReference type="EMBL" id="JX962719">
    <property type="protein sequence ID" value="AGC02230.1"/>
    <property type="molecule type" value="Genomic_DNA"/>
</dbReference>
<dbReference type="RefSeq" id="YP_007354666.1">
    <property type="nucleotide sequence ID" value="NC_020104.1"/>
</dbReference>
<dbReference type="GeneID" id="14445791"/>
<gene>
    <name evidence="1" type="ORF">Moumou_00709</name>
</gene>
<reference evidence="1 2" key="1">
    <citation type="journal article" date="2012" name="Genome Biol. Evol.">
        <title>Related Giant Viruses in Distant Locations and Different Habitats: Acanthamoeba polyphaga moumouvirus Represents a Third Lineage of the Mimiviridae That Is Close to the Megavirus Lineage.</title>
        <authorList>
            <person name="Yoosuf N."/>
            <person name="Yutin N."/>
            <person name="Colson P."/>
            <person name="Shabalina S.A."/>
            <person name="Pagnier I."/>
            <person name="Robert C."/>
            <person name="Azza S."/>
            <person name="Klose T."/>
            <person name="Wong J."/>
            <person name="Rossmann M.G."/>
            <person name="La Scola B."/>
            <person name="Raoult D."/>
            <person name="Koonin E.V."/>
        </authorList>
    </citation>
    <scope>NUCLEOTIDE SEQUENCE [LARGE SCALE GENOMIC DNA]</scope>
    <source>
        <strain evidence="1 2">M10A</strain>
    </source>
</reference>
<dbReference type="KEGG" id="vg:14445791"/>
<protein>
    <submittedName>
        <fullName evidence="1">Ankyrin repeat protein</fullName>
    </submittedName>
</protein>
<dbReference type="SUPFAM" id="SSF48403">
    <property type="entry name" value="Ankyrin repeat"/>
    <property type="match status" value="1"/>
</dbReference>
<proteinExistence type="predicted"/>
<sequence>MSLTKLCEIVDSKNYEEFVKFFNEKDFISEDHITLCADFIFNPYKEEYFKILCHEVFNKTPKHMLYILNYCVRYNNLKAIKLMLEYNFDIDTENFDYPNYVIDPILYISKFCTHFECNDNICEYKDVINFLLDNDFNLNINEDFICAIEYRNYCVCRELLKYGYNIDYSNKNMMEMIYSYINDERSLQFLLNECDLQINFSDLQVKKSILSIIKYNRYKVLQLLINHGLNLHDIVQEINKVKDDEYFTNTINILLDHELDTRTICKLIHR</sequence>
<evidence type="ECO:0000313" key="2">
    <source>
        <dbReference type="Proteomes" id="UP000201640"/>
    </source>
</evidence>